<proteinExistence type="predicted"/>
<keyword evidence="1" id="KW-1133">Transmembrane helix</keyword>
<reference evidence="2" key="1">
    <citation type="submission" date="2018-06" db="EMBL/GenBank/DDBJ databases">
        <authorList>
            <person name="Zhirakovskaya E."/>
        </authorList>
    </citation>
    <scope>NUCLEOTIDE SEQUENCE</scope>
</reference>
<feature type="transmembrane region" description="Helical" evidence="1">
    <location>
        <begin position="94"/>
        <end position="116"/>
    </location>
</feature>
<protein>
    <recommendedName>
        <fullName evidence="3">DUF420 domain-containing protein</fullName>
    </recommendedName>
</protein>
<feature type="transmembrane region" description="Helical" evidence="1">
    <location>
        <begin position="47"/>
        <end position="63"/>
    </location>
</feature>
<feature type="transmembrane region" description="Helical" evidence="1">
    <location>
        <begin position="162"/>
        <end position="184"/>
    </location>
</feature>
<evidence type="ECO:0000256" key="1">
    <source>
        <dbReference type="SAM" id="Phobius"/>
    </source>
</evidence>
<keyword evidence="1" id="KW-0472">Membrane</keyword>
<organism evidence="2">
    <name type="scientific">hydrothermal vent metagenome</name>
    <dbReference type="NCBI Taxonomy" id="652676"/>
    <lineage>
        <taxon>unclassified sequences</taxon>
        <taxon>metagenomes</taxon>
        <taxon>ecological metagenomes</taxon>
    </lineage>
</organism>
<dbReference type="Pfam" id="PF04238">
    <property type="entry name" value="DUF420"/>
    <property type="match status" value="1"/>
</dbReference>
<feature type="transmembrane region" description="Helical" evidence="1">
    <location>
        <begin position="137"/>
        <end position="156"/>
    </location>
</feature>
<feature type="transmembrane region" description="Helical" evidence="1">
    <location>
        <begin position="196"/>
        <end position="222"/>
    </location>
</feature>
<gene>
    <name evidence="2" type="ORF">MNBD_NITROSPINAE04-96</name>
</gene>
<sequence>MNSPGFLSSRSTLGSDVSYLFALVFTILFLISGMFAKKHKGLKHHRMILVSMITMFLYFIYYYKIRRLGVSSMADEIVFPGPDWVYQKVFRPALLVHFMFVTFSISLAVYMIINGFKTAVKNEGEMTLKNARLQPSIALWALSLVWLSFLTWWLFFVHQFGWGYRIMFLAIGYFIPAIMVALIQKTLPESEKRHRVLGTICIGLFAGLLVTSTLVYCLLYVVEY</sequence>
<name>A0A3B1BZL9_9ZZZZ</name>
<evidence type="ECO:0000313" key="2">
    <source>
        <dbReference type="EMBL" id="VAX21262.1"/>
    </source>
</evidence>
<dbReference type="AlphaFoldDB" id="A0A3B1BZL9"/>
<accession>A0A3B1BZL9</accession>
<feature type="transmembrane region" description="Helical" evidence="1">
    <location>
        <begin position="17"/>
        <end position="35"/>
    </location>
</feature>
<dbReference type="EMBL" id="UOGA01000197">
    <property type="protein sequence ID" value="VAX21262.1"/>
    <property type="molecule type" value="Genomic_DNA"/>
</dbReference>
<evidence type="ECO:0008006" key="3">
    <source>
        <dbReference type="Google" id="ProtNLM"/>
    </source>
</evidence>
<dbReference type="InterPro" id="IPR007352">
    <property type="entry name" value="DUF420"/>
</dbReference>
<keyword evidence="1" id="KW-0812">Transmembrane</keyword>